<feature type="region of interest" description="Disordered" evidence="1">
    <location>
        <begin position="221"/>
        <end position="260"/>
    </location>
</feature>
<evidence type="ECO:0000256" key="1">
    <source>
        <dbReference type="SAM" id="MobiDB-lite"/>
    </source>
</evidence>
<keyword evidence="2" id="KW-1133">Transmembrane helix</keyword>
<organism evidence="3 4">
    <name type="scientific">Tritrichomonas foetus</name>
    <dbReference type="NCBI Taxonomy" id="1144522"/>
    <lineage>
        <taxon>Eukaryota</taxon>
        <taxon>Metamonada</taxon>
        <taxon>Parabasalia</taxon>
        <taxon>Tritrichomonadida</taxon>
        <taxon>Tritrichomonadidae</taxon>
        <taxon>Tritrichomonas</taxon>
    </lineage>
</organism>
<proteinExistence type="predicted"/>
<protein>
    <submittedName>
        <fullName evidence="3">Uncharacterized protein</fullName>
    </submittedName>
</protein>
<evidence type="ECO:0000256" key="2">
    <source>
        <dbReference type="SAM" id="Phobius"/>
    </source>
</evidence>
<dbReference type="Proteomes" id="UP000179807">
    <property type="component" value="Unassembled WGS sequence"/>
</dbReference>
<keyword evidence="2" id="KW-0812">Transmembrane</keyword>
<feature type="transmembrane region" description="Helical" evidence="2">
    <location>
        <begin position="166"/>
        <end position="184"/>
    </location>
</feature>
<accession>A0A1J4J0Y8</accession>
<evidence type="ECO:0000313" key="4">
    <source>
        <dbReference type="Proteomes" id="UP000179807"/>
    </source>
</evidence>
<gene>
    <name evidence="3" type="ORF">TRFO_12016</name>
</gene>
<keyword evidence="4" id="KW-1185">Reference proteome</keyword>
<sequence>MSYRIFLRKHIWQILSMFLFIPFSFALNIKTAILFDWNIYDTTGECVYSAGFHQNSNNEIIGSIWSNSNANDSFDPDENLICVLSLSMENQAEEKFHIKYPNFGEFTFSMENDSIISGNIESIGDYIIEFSDSESGKIFINLSNGNQIELNFNKGLTYSFPLLKQYLPYLLAFSGGIIIVRLFINVSSNSQIPREMAAKQKQRMEKRAKILKEGEKLRKEEKNYYEENISPKNEGKNVEREENTNDENDKKKNEKHEKTD</sequence>
<dbReference type="GeneID" id="94831082"/>
<feature type="compositionally biased region" description="Basic and acidic residues" evidence="1">
    <location>
        <begin position="233"/>
        <end position="260"/>
    </location>
</feature>
<dbReference type="AlphaFoldDB" id="A0A1J4J0Y8"/>
<dbReference type="EMBL" id="MLAK01001426">
    <property type="protein sequence ID" value="OHS93192.1"/>
    <property type="molecule type" value="Genomic_DNA"/>
</dbReference>
<evidence type="ECO:0000313" key="3">
    <source>
        <dbReference type="EMBL" id="OHS93192.1"/>
    </source>
</evidence>
<name>A0A1J4J0Y8_9EUKA</name>
<reference evidence="3" key="1">
    <citation type="submission" date="2016-10" db="EMBL/GenBank/DDBJ databases">
        <authorList>
            <person name="Benchimol M."/>
            <person name="Almeida L.G."/>
            <person name="Vasconcelos A.T."/>
            <person name="Perreira-Neves A."/>
            <person name="Rosa I.A."/>
            <person name="Tasca T."/>
            <person name="Bogo M.R."/>
            <person name="de Souza W."/>
        </authorList>
    </citation>
    <scope>NUCLEOTIDE SEQUENCE [LARGE SCALE GENOMIC DNA]</scope>
    <source>
        <strain evidence="3">K</strain>
    </source>
</reference>
<dbReference type="VEuPathDB" id="TrichDB:TRFO_12016"/>
<keyword evidence="2" id="KW-0472">Membrane</keyword>
<feature type="transmembrane region" description="Helical" evidence="2">
    <location>
        <begin position="12"/>
        <end position="35"/>
    </location>
</feature>
<dbReference type="RefSeq" id="XP_068346329.1">
    <property type="nucleotide sequence ID" value="XM_068496378.1"/>
</dbReference>
<comment type="caution">
    <text evidence="3">The sequence shown here is derived from an EMBL/GenBank/DDBJ whole genome shotgun (WGS) entry which is preliminary data.</text>
</comment>